<dbReference type="InterPro" id="IPR018391">
    <property type="entry name" value="PQQ_b-propeller_rpt"/>
</dbReference>
<name>A0ABY7SHP0_9RHOB</name>
<dbReference type="PANTHER" id="PTHR32303:SF4">
    <property type="entry name" value="QUINOPROTEIN GLUCOSE DEHYDROGENASE"/>
    <property type="match status" value="1"/>
</dbReference>
<proteinExistence type="inferred from homology"/>
<protein>
    <submittedName>
        <fullName evidence="6">Membrane-bound PQQ-dependent dehydrogenase, glucose/quinate/shikimate family</fullName>
        <ecNumber evidence="6">1.1.-.-</ecNumber>
    </submittedName>
</protein>
<dbReference type="PANTHER" id="PTHR32303">
    <property type="entry name" value="QUINOPROTEIN ALCOHOL DEHYDROGENASE (CYTOCHROME C)"/>
    <property type="match status" value="1"/>
</dbReference>
<evidence type="ECO:0000256" key="2">
    <source>
        <dbReference type="ARBA" id="ARBA00008156"/>
    </source>
</evidence>
<dbReference type="EMBL" id="CP067136">
    <property type="protein sequence ID" value="WCR06326.1"/>
    <property type="molecule type" value="Genomic_DNA"/>
</dbReference>
<dbReference type="Gene3D" id="2.140.10.10">
    <property type="entry name" value="Quinoprotein alcohol dehydrogenase-like superfamily"/>
    <property type="match status" value="1"/>
</dbReference>
<reference evidence="6 7" key="1">
    <citation type="submission" date="2021-01" db="EMBL/GenBank/DDBJ databases">
        <title>Biogeographic distribution of Paracoccus.</title>
        <authorList>
            <person name="Hollensteiner J."/>
            <person name="Leineberger J."/>
            <person name="Brinkhoff T."/>
            <person name="Daniel R."/>
        </authorList>
    </citation>
    <scope>NUCLEOTIDE SEQUENCE [LARGE SCALE GENOMIC DNA]</scope>
    <source>
        <strain evidence="6 7">KCTC 22803</strain>
    </source>
</reference>
<accession>A0ABY7SHP0</accession>
<keyword evidence="4" id="KW-1133">Transmembrane helix</keyword>
<evidence type="ECO:0000313" key="7">
    <source>
        <dbReference type="Proteomes" id="UP001219349"/>
    </source>
</evidence>
<comment type="similarity">
    <text evidence="2">Belongs to the bacterial PQQ dehydrogenase family.</text>
</comment>
<dbReference type="EC" id="1.1.-.-" evidence="6"/>
<dbReference type="InterPro" id="IPR011047">
    <property type="entry name" value="Quinoprotein_ADH-like_sf"/>
</dbReference>
<feature type="transmembrane region" description="Helical" evidence="4">
    <location>
        <begin position="54"/>
        <end position="70"/>
    </location>
</feature>
<dbReference type="Pfam" id="PF01011">
    <property type="entry name" value="PQQ"/>
    <property type="match status" value="1"/>
</dbReference>
<sequence length="799" mass="86859">MRILLSLLFAVIGAVLAVGGVRLAMLGGSPYFIVFGVVMVVTAILILNRSIAARWLYALLLIGLAVWSWSEVGYDWWPLASRMGMFLILGLLLLLPYGVREPRFERAWLPLFLVTAVIGLGTLGALTQDKYAITGDLPTEIANADPDMGPVAGDEDWIAYGRTQYGQRFSPIDQITPENVTRLEAAWSYQTGDLKQPGDSGEFTYQATPIKIGNTLYLCTPHNWAIALDADSGAEKWVYKANIQPDANRQHQTCRGVSYWPGDDSRAVAETPAAIPDARVQHPARPALSNVTGTTGSCETRIFMPTSDAHLLALDPETGALCQDFADNGALNLMHNMPYKQDGYYYSTSPPVIVGNTLVIAGAVNDNYNVDEPSGVVRAYDTRDGRLLWNWDSGNPTETAPFDVNDPDQVYATSSPNSWAPLSADPTLGMVYLPMGNRTPDQLGMYRSEAEETYATSVTALDLETGQVRWVHQFVHHDLWDMDTPAQPTLIDLDLPQGRVPALVQPTKQGDVYVLNRETGEAILPVSEVSVSTDTIPEDFASPTQPVSALSFNPEPLTEERMWGATAIDQMMCRIAFRQLRYDGRYTPPSLQGSIVYPGNFGVFNWGGIAVDPRRQVMFGMPLQLAFTSKLIPQEELGDVETNVGEQGVNSNEGAPYAVEMGPFLSPLGIPCQAPPWGFVAGADLRTGKIAWKHKNGTTRDMTPVPLPLPLGMPGIGGPIITGGGVAFMAAATDDVLRAYDLTSGEELWQTDLPAGGQATPMTYLDSQGRQMIVQVAGGHGSIGTKQGDYVQAWRLPAE</sequence>
<evidence type="ECO:0000256" key="3">
    <source>
        <dbReference type="ARBA" id="ARBA00023002"/>
    </source>
</evidence>
<organism evidence="6 7">
    <name type="scientific">Paracoccus fistulariae</name>
    <dbReference type="NCBI Taxonomy" id="658446"/>
    <lineage>
        <taxon>Bacteria</taxon>
        <taxon>Pseudomonadati</taxon>
        <taxon>Pseudomonadota</taxon>
        <taxon>Alphaproteobacteria</taxon>
        <taxon>Rhodobacterales</taxon>
        <taxon>Paracoccaceae</taxon>
        <taxon>Paracoccus</taxon>
    </lineage>
</organism>
<dbReference type="RefSeq" id="WP_271884036.1">
    <property type="nucleotide sequence ID" value="NZ_CP067136.1"/>
</dbReference>
<feature type="transmembrane region" description="Helical" evidence="4">
    <location>
        <begin position="107"/>
        <end position="126"/>
    </location>
</feature>
<dbReference type="SUPFAM" id="SSF50998">
    <property type="entry name" value="Quinoprotein alcohol dehydrogenase-like"/>
    <property type="match status" value="1"/>
</dbReference>
<evidence type="ECO:0000313" key="6">
    <source>
        <dbReference type="EMBL" id="WCR06326.1"/>
    </source>
</evidence>
<keyword evidence="3 6" id="KW-0560">Oxidoreductase</keyword>
<feature type="domain" description="Pyrrolo-quinoline quinone repeat" evidence="5">
    <location>
        <begin position="157"/>
        <end position="773"/>
    </location>
</feature>
<feature type="transmembrane region" description="Helical" evidence="4">
    <location>
        <begin position="27"/>
        <end position="47"/>
    </location>
</feature>
<dbReference type="SMART" id="SM00564">
    <property type="entry name" value="PQQ"/>
    <property type="match status" value="5"/>
</dbReference>
<evidence type="ECO:0000256" key="1">
    <source>
        <dbReference type="ARBA" id="ARBA00001931"/>
    </source>
</evidence>
<keyword evidence="4" id="KW-0472">Membrane</keyword>
<keyword evidence="7" id="KW-1185">Reference proteome</keyword>
<comment type="cofactor">
    <cofactor evidence="1">
        <name>pyrroloquinoline quinone</name>
        <dbReference type="ChEBI" id="CHEBI:58442"/>
    </cofactor>
</comment>
<evidence type="ECO:0000256" key="4">
    <source>
        <dbReference type="SAM" id="Phobius"/>
    </source>
</evidence>
<dbReference type="NCBIfam" id="TIGR03074">
    <property type="entry name" value="PQQ_membr_DH"/>
    <property type="match status" value="1"/>
</dbReference>
<feature type="transmembrane region" description="Helical" evidence="4">
    <location>
        <begin position="76"/>
        <end position="95"/>
    </location>
</feature>
<evidence type="ECO:0000259" key="5">
    <source>
        <dbReference type="Pfam" id="PF01011"/>
    </source>
</evidence>
<keyword evidence="4" id="KW-0812">Transmembrane</keyword>
<dbReference type="InterPro" id="IPR002372">
    <property type="entry name" value="PQQ_rpt_dom"/>
</dbReference>
<dbReference type="Proteomes" id="UP001219349">
    <property type="component" value="Chromosome"/>
</dbReference>
<dbReference type="InterPro" id="IPR017511">
    <property type="entry name" value="PQQ_mDH"/>
</dbReference>
<dbReference type="CDD" id="cd10280">
    <property type="entry name" value="PQQ_mGDH"/>
    <property type="match status" value="1"/>
</dbReference>
<gene>
    <name evidence="6" type="ORF">JHX87_12570</name>
</gene>
<dbReference type="GO" id="GO:0016491">
    <property type="term" value="F:oxidoreductase activity"/>
    <property type="evidence" value="ECO:0007669"/>
    <property type="project" value="UniProtKB-KW"/>
</dbReference>